<proteinExistence type="predicted"/>
<name>A0A6A1W2T6_9ROSI</name>
<evidence type="ECO:0000256" key="1">
    <source>
        <dbReference type="SAM" id="MobiDB-lite"/>
    </source>
</evidence>
<organism evidence="2 3">
    <name type="scientific">Morella rubra</name>
    <name type="common">Chinese bayberry</name>
    <dbReference type="NCBI Taxonomy" id="262757"/>
    <lineage>
        <taxon>Eukaryota</taxon>
        <taxon>Viridiplantae</taxon>
        <taxon>Streptophyta</taxon>
        <taxon>Embryophyta</taxon>
        <taxon>Tracheophyta</taxon>
        <taxon>Spermatophyta</taxon>
        <taxon>Magnoliopsida</taxon>
        <taxon>eudicotyledons</taxon>
        <taxon>Gunneridae</taxon>
        <taxon>Pentapetalae</taxon>
        <taxon>rosids</taxon>
        <taxon>fabids</taxon>
        <taxon>Fagales</taxon>
        <taxon>Myricaceae</taxon>
        <taxon>Morella</taxon>
    </lineage>
</organism>
<comment type="caution">
    <text evidence="2">The sequence shown here is derived from an EMBL/GenBank/DDBJ whole genome shotgun (WGS) entry which is preliminary data.</text>
</comment>
<protein>
    <submittedName>
        <fullName evidence="2">Uncharacterized protein</fullName>
    </submittedName>
</protein>
<sequence length="175" mass="18718">MASARARKLSAPSTLTRHGAPATPMPGMPASQPQTCHDSPWPCHDTVPQQVLGHQPSQARQRAKQTKECHTQMATTSGGAPPPLPVLGRERKRKGHRVEGAPPPMEVQAAAAPPWTAADGGKIQGDPIFQLVCCQERFRRIDWGSRSNRLAGVGIVKVAKTGVLNSVAESRQTTT</sequence>
<gene>
    <name evidence="2" type="ORF">CJ030_MR3G012338</name>
</gene>
<dbReference type="AlphaFoldDB" id="A0A6A1W2T6"/>
<reference evidence="2 3" key="1">
    <citation type="journal article" date="2019" name="Plant Biotechnol. J.">
        <title>The red bayberry genome and genetic basis of sex determination.</title>
        <authorList>
            <person name="Jia H.M."/>
            <person name="Jia H.J."/>
            <person name="Cai Q.L."/>
            <person name="Wang Y."/>
            <person name="Zhao H.B."/>
            <person name="Yang W.F."/>
            <person name="Wang G.Y."/>
            <person name="Li Y.H."/>
            <person name="Zhan D.L."/>
            <person name="Shen Y.T."/>
            <person name="Niu Q.F."/>
            <person name="Chang L."/>
            <person name="Qiu J."/>
            <person name="Zhao L."/>
            <person name="Xie H.B."/>
            <person name="Fu W.Y."/>
            <person name="Jin J."/>
            <person name="Li X.W."/>
            <person name="Jiao Y."/>
            <person name="Zhou C.C."/>
            <person name="Tu T."/>
            <person name="Chai C.Y."/>
            <person name="Gao J.L."/>
            <person name="Fan L.J."/>
            <person name="van de Weg E."/>
            <person name="Wang J.Y."/>
            <person name="Gao Z.S."/>
        </authorList>
    </citation>
    <scope>NUCLEOTIDE SEQUENCE [LARGE SCALE GENOMIC DNA]</scope>
    <source>
        <tissue evidence="2">Leaves</tissue>
    </source>
</reference>
<dbReference type="Proteomes" id="UP000516437">
    <property type="component" value="Chromosome 3"/>
</dbReference>
<feature type="region of interest" description="Disordered" evidence="1">
    <location>
        <begin position="1"/>
        <end position="106"/>
    </location>
</feature>
<keyword evidence="3" id="KW-1185">Reference proteome</keyword>
<accession>A0A6A1W2T6</accession>
<evidence type="ECO:0000313" key="3">
    <source>
        <dbReference type="Proteomes" id="UP000516437"/>
    </source>
</evidence>
<evidence type="ECO:0000313" key="2">
    <source>
        <dbReference type="EMBL" id="KAB1219542.1"/>
    </source>
</evidence>
<dbReference type="EMBL" id="RXIC02000021">
    <property type="protein sequence ID" value="KAB1219542.1"/>
    <property type="molecule type" value="Genomic_DNA"/>
</dbReference>